<comment type="caution">
    <text evidence="6">The sequence shown here is derived from an EMBL/GenBank/DDBJ whole genome shotgun (WGS) entry which is preliminary data.</text>
</comment>
<evidence type="ECO:0000313" key="1">
    <source>
        <dbReference type="EMBL" id="KAG2829406.1"/>
    </source>
</evidence>
<dbReference type="Proteomes" id="UP000697107">
    <property type="component" value="Unassembled WGS sequence"/>
</dbReference>
<evidence type="ECO:0000313" key="2">
    <source>
        <dbReference type="EMBL" id="KAG2885380.1"/>
    </source>
</evidence>
<dbReference type="EMBL" id="RCMI01001422">
    <property type="protein sequence ID" value="KAG2885380.1"/>
    <property type="molecule type" value="Genomic_DNA"/>
</dbReference>
<dbReference type="AlphaFoldDB" id="A0A329SG38"/>
<sequence>MTSTNKAFAYVFNTPAEDHKVARVLSGHDPEKAVALLSLDTFDAETQAKIRRVASALFGASTGLDGKVYNVNARVVDTLMAYLVAPLSVAEGVKADGLAVQLIEACAIDDGFTVNDLLAWSSHLSCTRSRETNSESITTAAAPTDITEHPMFRHQATLIEQLI</sequence>
<dbReference type="Proteomes" id="UP000736787">
    <property type="component" value="Unassembled WGS sequence"/>
</dbReference>
<dbReference type="EMBL" id="RCMK01000903">
    <property type="protein sequence ID" value="KAG2908251.1"/>
    <property type="molecule type" value="Genomic_DNA"/>
</dbReference>
<evidence type="ECO:0000313" key="5">
    <source>
        <dbReference type="EMBL" id="KAG3219939.1"/>
    </source>
</evidence>
<evidence type="ECO:0000313" key="3">
    <source>
        <dbReference type="EMBL" id="KAG2908251.1"/>
    </source>
</evidence>
<evidence type="ECO:0000313" key="6">
    <source>
        <dbReference type="EMBL" id="RAW34492.1"/>
    </source>
</evidence>
<gene>
    <name evidence="6" type="ORF">PC110_g9207</name>
    <name evidence="1" type="ORF">PC113_g21287</name>
    <name evidence="2" type="ORF">PC115_g21030</name>
    <name evidence="3" type="ORF">PC117_g19997</name>
    <name evidence="4" type="ORF">PC118_g21115</name>
    <name evidence="5" type="ORF">PC129_g9279</name>
</gene>
<dbReference type="Proteomes" id="UP000735874">
    <property type="component" value="Unassembled WGS sequence"/>
</dbReference>
<name>A0A329SG38_9STRA</name>
<reference evidence="1" key="2">
    <citation type="submission" date="2018-10" db="EMBL/GenBank/DDBJ databases">
        <title>Effector identification in a new, highly contiguous assembly of the strawberry crown rot pathogen Phytophthora cactorum.</title>
        <authorList>
            <person name="Armitage A.D."/>
            <person name="Nellist C.F."/>
            <person name="Bates H."/>
            <person name="Vickerstaff R.J."/>
            <person name="Harrison R.J."/>
        </authorList>
    </citation>
    <scope>NUCLEOTIDE SEQUENCE</scope>
    <source>
        <strain evidence="1">15-7</strain>
        <strain evidence="2">4032</strain>
        <strain evidence="3">4040</strain>
        <strain evidence="4">P415</strain>
        <strain evidence="5">P421</strain>
    </source>
</reference>
<dbReference type="Proteomes" id="UP000760860">
    <property type="component" value="Unassembled WGS sequence"/>
</dbReference>
<proteinExistence type="predicted"/>
<dbReference type="EMBL" id="MJFZ01000199">
    <property type="protein sequence ID" value="RAW34492.1"/>
    <property type="molecule type" value="Genomic_DNA"/>
</dbReference>
<keyword evidence="7" id="KW-1185">Reference proteome</keyword>
<dbReference type="Proteomes" id="UP000251314">
    <property type="component" value="Unassembled WGS sequence"/>
</dbReference>
<protein>
    <submittedName>
        <fullName evidence="6">Uncharacterized protein</fullName>
    </submittedName>
</protein>
<dbReference type="EMBL" id="RCMG01001356">
    <property type="protein sequence ID" value="KAG2829406.1"/>
    <property type="molecule type" value="Genomic_DNA"/>
</dbReference>
<dbReference type="Proteomes" id="UP000774804">
    <property type="component" value="Unassembled WGS sequence"/>
</dbReference>
<dbReference type="STRING" id="29920.A0A329SG38"/>
<dbReference type="OrthoDB" id="124827at2759"/>
<dbReference type="VEuPathDB" id="FungiDB:PC110_g9207"/>
<dbReference type="EMBL" id="RCML01001385">
    <property type="protein sequence ID" value="KAG2963005.1"/>
    <property type="molecule type" value="Genomic_DNA"/>
</dbReference>
<evidence type="ECO:0000313" key="4">
    <source>
        <dbReference type="EMBL" id="KAG2963005.1"/>
    </source>
</evidence>
<evidence type="ECO:0000313" key="7">
    <source>
        <dbReference type="Proteomes" id="UP000251314"/>
    </source>
</evidence>
<organism evidence="6 7">
    <name type="scientific">Phytophthora cactorum</name>
    <dbReference type="NCBI Taxonomy" id="29920"/>
    <lineage>
        <taxon>Eukaryota</taxon>
        <taxon>Sar</taxon>
        <taxon>Stramenopiles</taxon>
        <taxon>Oomycota</taxon>
        <taxon>Peronosporomycetes</taxon>
        <taxon>Peronosporales</taxon>
        <taxon>Peronosporaceae</taxon>
        <taxon>Phytophthora</taxon>
    </lineage>
</organism>
<dbReference type="EMBL" id="RCMV01000288">
    <property type="protein sequence ID" value="KAG3219939.1"/>
    <property type="molecule type" value="Genomic_DNA"/>
</dbReference>
<accession>A0A329SG38</accession>
<reference evidence="6 7" key="1">
    <citation type="submission" date="2018-01" db="EMBL/GenBank/DDBJ databases">
        <title>Draft genome of the strawberry crown rot pathogen Phytophthora cactorum.</title>
        <authorList>
            <person name="Armitage A.D."/>
            <person name="Lysoe E."/>
            <person name="Nellist C.F."/>
            <person name="Harrison R.J."/>
            <person name="Brurberg M.B."/>
        </authorList>
    </citation>
    <scope>NUCLEOTIDE SEQUENCE [LARGE SCALE GENOMIC DNA]</scope>
    <source>
        <strain evidence="6 7">10300</strain>
    </source>
</reference>